<dbReference type="InterPro" id="IPR011682">
    <property type="entry name" value="Glyco_hydro_38_C"/>
</dbReference>
<comment type="similarity">
    <text evidence="1">Belongs to the glycosyl hydrolase 38 family.</text>
</comment>
<dbReference type="InterPro" id="IPR037094">
    <property type="entry name" value="Glyco_hydro_38_cen_sf"/>
</dbReference>
<keyword evidence="4" id="KW-0326">Glycosidase</keyword>
<keyword evidence="7" id="KW-1185">Reference proteome</keyword>
<keyword evidence="2" id="KW-0479">Metal-binding</keyword>
<dbReference type="InterPro" id="IPR011330">
    <property type="entry name" value="Glyco_hydro/deAcase_b/a-brl"/>
</dbReference>
<dbReference type="Pfam" id="PF07748">
    <property type="entry name" value="Glyco_hydro_38C"/>
    <property type="match status" value="1"/>
</dbReference>
<dbReference type="Proteomes" id="UP001275932">
    <property type="component" value="Unassembled WGS sequence"/>
</dbReference>
<dbReference type="InterPro" id="IPR028995">
    <property type="entry name" value="Glyco_hydro_57/38_cen_sf"/>
</dbReference>
<evidence type="ECO:0000259" key="5">
    <source>
        <dbReference type="SMART" id="SM00872"/>
    </source>
</evidence>
<keyword evidence="3 6" id="KW-0378">Hydrolase</keyword>
<dbReference type="GO" id="GO:0016787">
    <property type="term" value="F:hydrolase activity"/>
    <property type="evidence" value="ECO:0007669"/>
    <property type="project" value="UniProtKB-KW"/>
</dbReference>
<dbReference type="PANTHER" id="PTHR46017">
    <property type="entry name" value="ALPHA-MANNOSIDASE 2C1"/>
    <property type="match status" value="1"/>
</dbReference>
<dbReference type="Gene3D" id="2.70.98.30">
    <property type="entry name" value="Golgi alpha-mannosidase II, domain 4"/>
    <property type="match status" value="1"/>
</dbReference>
<reference evidence="6 7" key="1">
    <citation type="submission" date="2022-03" db="EMBL/GenBank/DDBJ databases">
        <title>Novel taxa within the pig intestine.</title>
        <authorList>
            <person name="Wylensek D."/>
            <person name="Bishof K."/>
            <person name="Afrizal A."/>
            <person name="Clavel T."/>
        </authorList>
    </citation>
    <scope>NUCLEOTIDE SEQUENCE [LARGE SCALE GENOMIC DNA]</scope>
    <source>
        <strain evidence="6 7">CLA-KB-P66</strain>
    </source>
</reference>
<evidence type="ECO:0000256" key="2">
    <source>
        <dbReference type="ARBA" id="ARBA00022723"/>
    </source>
</evidence>
<dbReference type="CDD" id="cd10789">
    <property type="entry name" value="GH38N_AMII_ER_cytosolic"/>
    <property type="match status" value="1"/>
</dbReference>
<dbReference type="SUPFAM" id="SSF88688">
    <property type="entry name" value="Families 57/38 glycoside transferase middle domain"/>
    <property type="match status" value="1"/>
</dbReference>
<dbReference type="InterPro" id="IPR027291">
    <property type="entry name" value="Glyco_hydro_38_N_sf"/>
</dbReference>
<evidence type="ECO:0000313" key="7">
    <source>
        <dbReference type="Proteomes" id="UP001275932"/>
    </source>
</evidence>
<gene>
    <name evidence="6" type="ORF">MOX91_03230</name>
</gene>
<dbReference type="EMBL" id="JALBUT010000003">
    <property type="protein sequence ID" value="MDX8415191.1"/>
    <property type="molecule type" value="Genomic_DNA"/>
</dbReference>
<protein>
    <submittedName>
        <fullName evidence="6">Glycosyl hydrolase-related protein</fullName>
    </submittedName>
</protein>
<proteinExistence type="inferred from homology"/>
<dbReference type="RefSeq" id="WP_370396639.1">
    <property type="nucleotide sequence ID" value="NZ_JALBUT010000003.1"/>
</dbReference>
<dbReference type="SMART" id="SM00872">
    <property type="entry name" value="Alpha-mann_mid"/>
    <property type="match status" value="1"/>
</dbReference>
<dbReference type="InterPro" id="IPR015341">
    <property type="entry name" value="Glyco_hydro_38_cen"/>
</dbReference>
<evidence type="ECO:0000256" key="4">
    <source>
        <dbReference type="ARBA" id="ARBA00023295"/>
    </source>
</evidence>
<dbReference type="Gene3D" id="1.20.1270.50">
    <property type="entry name" value="Glycoside hydrolase family 38, central domain"/>
    <property type="match status" value="1"/>
</dbReference>
<dbReference type="InterPro" id="IPR054723">
    <property type="entry name" value="Ams1-like_N"/>
</dbReference>
<evidence type="ECO:0000256" key="3">
    <source>
        <dbReference type="ARBA" id="ARBA00022801"/>
    </source>
</evidence>
<dbReference type="Gene3D" id="3.20.110.10">
    <property type="entry name" value="Glycoside hydrolase 38, N terminal domain"/>
    <property type="match status" value="1"/>
</dbReference>
<comment type="caution">
    <text evidence="6">The sequence shown here is derived from an EMBL/GenBank/DDBJ whole genome shotgun (WGS) entry which is preliminary data.</text>
</comment>
<dbReference type="Pfam" id="PF17677">
    <property type="entry name" value="Glyco_hydro38C2"/>
    <property type="match status" value="1"/>
</dbReference>
<sequence length="1000" mass="114398">MLNSQKTRFLNRLNFLYENISSDISRLKITAFLTREPVKFADRESGEKLELKEGDRWGERLFDCAWMKFEGEMPRAKENIALKLDVNGEMFVADKGGSPVCGLTCKMSTFSESLGKPAKCFYILPKQFYGRKKISVWADCGLNDLFGRLKGEGKIACARIVKINPEIRELYYNFEHAYDWLSAVESGDENEKILSDALVEACDLLDENFEKNLKSASKCLEKVLYRKSARPRLEVSAIGHAHMDLAWLWPIRETKRKLARTFATALNLQERFPSYVYGASQPQGYLWMKEDYPKLYSRIKEAVKKGSIDALGAMWVEPDCNMPSGESFVRQILYGRKFFYDEFGIKPDYFWIPDSFGYSPQLPQILKKSRVKYFITQKLSWNMINKFPYHSFWWQGIDGSKVLAHMLPENTYNSPIAPRSLVKVEREYAQKDVSRNALIAFGIGDGGGGAGEEHIRRLLKNRKVLSLNKIKNRKVSAFLKDLERESENFPTWKGDLYLEKHQGTFTTQGKNKKHNRFCENLLRKAEWLGYACERILGGRQDMSFLEPIEKEILLYQFHDILPGSSIERVYAESCARYEELEKLLISAIENYERKLSNYFGQNLLVNCNSWSGKFYKSGRVSNVPALGFSAGAGFKKVLKASAKPFVLENGKLRLEFSDSGEMLSLKEKDSGAEFFDAKKPSNVFMVYDDCGDAWDFGYGYRKNGKSKMECVSKKFFEKCGAAIAELNFRFGQSTLVERVVLEGESDEIKIEISLDWKSKRKMLRLVLPLGFKAQKSVSEVAFGYYEREPNDVGKWRKARIETPAHQWVAMKNKKMFFALLNDSKYGYRLKENAVEACLLRCVPRPGEPLIFAADKSKNPTGDDVDFADVGRQNFKFSIFAKSGAFDVKEVAARARALNMPISNASSEKSAKKRDFQDFSLVEIDNKNIELAAMKPAQDGKSWIMRLVNLSGECEKARIGLKFVPKEALECDLAEIPVKNPQMLENLAFGAHEIKSFILRY</sequence>
<dbReference type="SUPFAM" id="SSF74650">
    <property type="entry name" value="Galactose mutarotase-like"/>
    <property type="match status" value="1"/>
</dbReference>
<feature type="domain" description="Glycoside hydrolase family 38 central" evidence="5">
    <location>
        <begin position="499"/>
        <end position="577"/>
    </location>
</feature>
<evidence type="ECO:0000313" key="6">
    <source>
        <dbReference type="EMBL" id="MDX8415191.1"/>
    </source>
</evidence>
<dbReference type="Pfam" id="PF22907">
    <property type="entry name" value="Ams1-like_1st"/>
    <property type="match status" value="1"/>
</dbReference>
<accession>A0ABU4WF56</accession>
<dbReference type="Pfam" id="PF09261">
    <property type="entry name" value="Alpha-mann_mid"/>
    <property type="match status" value="1"/>
</dbReference>
<dbReference type="InterPro" id="IPR041147">
    <property type="entry name" value="GH38_C"/>
</dbReference>
<evidence type="ECO:0000256" key="1">
    <source>
        <dbReference type="ARBA" id="ARBA00009792"/>
    </source>
</evidence>
<name>A0ABU4WF56_9BACT</name>
<dbReference type="InterPro" id="IPR000602">
    <property type="entry name" value="Glyco_hydro_38_N"/>
</dbReference>
<dbReference type="Pfam" id="PF01074">
    <property type="entry name" value="Glyco_hydro_38N"/>
    <property type="match status" value="1"/>
</dbReference>
<dbReference type="PANTHER" id="PTHR46017:SF1">
    <property type="entry name" value="ALPHA-MANNOSIDASE 2C1"/>
    <property type="match status" value="1"/>
</dbReference>
<dbReference type="SUPFAM" id="SSF88713">
    <property type="entry name" value="Glycoside hydrolase/deacetylase"/>
    <property type="match status" value="1"/>
</dbReference>
<dbReference type="InterPro" id="IPR011013">
    <property type="entry name" value="Gal_mutarotase_sf_dom"/>
</dbReference>
<organism evidence="6 7">
    <name type="scientific">Intestinicryptomonas porci</name>
    <dbReference type="NCBI Taxonomy" id="2926320"/>
    <lineage>
        <taxon>Bacteria</taxon>
        <taxon>Pseudomonadati</taxon>
        <taxon>Verrucomicrobiota</taxon>
        <taxon>Opitutia</taxon>
        <taxon>Opitutales</taxon>
        <taxon>Intestinicryptomonaceae</taxon>
        <taxon>Intestinicryptomonas</taxon>
    </lineage>
</organism>